<protein>
    <submittedName>
        <fullName evidence="2">Uncharacterized protein</fullName>
    </submittedName>
</protein>
<organism evidence="1 2">
    <name type="scientific">Romanomermis culicivorax</name>
    <name type="common">Nematode worm</name>
    <dbReference type="NCBI Taxonomy" id="13658"/>
    <lineage>
        <taxon>Eukaryota</taxon>
        <taxon>Metazoa</taxon>
        <taxon>Ecdysozoa</taxon>
        <taxon>Nematoda</taxon>
        <taxon>Enoplea</taxon>
        <taxon>Dorylaimia</taxon>
        <taxon>Mermithida</taxon>
        <taxon>Mermithoidea</taxon>
        <taxon>Mermithidae</taxon>
        <taxon>Romanomermis</taxon>
    </lineage>
</organism>
<evidence type="ECO:0000313" key="1">
    <source>
        <dbReference type="Proteomes" id="UP000887565"/>
    </source>
</evidence>
<dbReference type="AlphaFoldDB" id="A0A915KIS3"/>
<reference evidence="2" key="1">
    <citation type="submission" date="2022-11" db="UniProtKB">
        <authorList>
            <consortium name="WormBaseParasite"/>
        </authorList>
    </citation>
    <scope>IDENTIFICATION</scope>
</reference>
<accession>A0A915KIS3</accession>
<keyword evidence="1" id="KW-1185">Reference proteome</keyword>
<name>A0A915KIS3_ROMCU</name>
<dbReference type="Proteomes" id="UP000887565">
    <property type="component" value="Unplaced"/>
</dbReference>
<dbReference type="WBParaSite" id="nRc.2.0.1.t37901-RA">
    <property type="protein sequence ID" value="nRc.2.0.1.t37901-RA"/>
    <property type="gene ID" value="nRc.2.0.1.g37901"/>
</dbReference>
<proteinExistence type="predicted"/>
<evidence type="ECO:0000313" key="2">
    <source>
        <dbReference type="WBParaSite" id="nRc.2.0.1.t37901-RA"/>
    </source>
</evidence>
<sequence length="147" mass="16673">MSSTHMAEMVAFKVCFLGKNPICRASSYRGGELSMFRITRYRSKWIALMMGPLFFSWRLVRNWVPRRAYIPSQSSAPWKETMMVCLLSTRENNVVQSSRVAVKVSKMNIMLFGNVRRGMNGFKHVIETICGPRGASSESMVTTFSAA</sequence>